<reference evidence="4" key="1">
    <citation type="submission" date="2016-10" db="EMBL/GenBank/DDBJ databases">
        <authorList>
            <person name="Varghese N."/>
            <person name="Submissions S."/>
        </authorList>
    </citation>
    <scope>NUCLEOTIDE SEQUENCE [LARGE SCALE GENOMIC DNA]</scope>
    <source>
        <strain evidence="4">XBD1002</strain>
    </source>
</reference>
<dbReference type="InterPro" id="IPR002018">
    <property type="entry name" value="CarbesteraseB"/>
</dbReference>
<feature type="domain" description="Carboxylesterase type B" evidence="2">
    <location>
        <begin position="44"/>
        <end position="520"/>
    </location>
</feature>
<dbReference type="PANTHER" id="PTHR11559">
    <property type="entry name" value="CARBOXYLESTERASE"/>
    <property type="match status" value="1"/>
</dbReference>
<protein>
    <submittedName>
        <fullName evidence="3">Para-nitrobenzyl esterase</fullName>
    </submittedName>
</protein>
<accession>A0A1I3J4K1</accession>
<evidence type="ECO:0000313" key="4">
    <source>
        <dbReference type="Proteomes" id="UP000182737"/>
    </source>
</evidence>
<feature type="chain" id="PRO_5010162364" evidence="1">
    <location>
        <begin position="27"/>
        <end position="538"/>
    </location>
</feature>
<dbReference type="EMBL" id="FORI01000002">
    <property type="protein sequence ID" value="SFI54845.1"/>
    <property type="molecule type" value="Genomic_DNA"/>
</dbReference>
<dbReference type="Pfam" id="PF00135">
    <property type="entry name" value="COesterase"/>
    <property type="match status" value="1"/>
</dbReference>
<dbReference type="InterPro" id="IPR019819">
    <property type="entry name" value="Carboxylesterase_B_CS"/>
</dbReference>
<sequence length="538" mass="59785">MKINTIKHIGALSALFLIFLSITGCASNAQKTSPTGLKVQMRTDVVAVTGGDVRGIFNKDGTVEIYAGIPFAAPPVGELRWKEPQDVIPWNGVLEADHFAPMAMQNQSGWLYNSLMNLYTHAKNDRTYGAPVSEDCLYLNVWKPSGKAPEGGWPVLVYVHGGSLMTGSSWYSKYDGENLARNGIIVVNIAYRTGVFGYFADRELAAESEHGTTGNYGLLDQIKALEWVHNNITAFEGDAGNVTIAGESAGSSSVNALCATPLTKGFFRRAIGESSSVVQKTPPHTFRTIDAALKMGDDIKKEFKCNSIEELRAIPASKLIKTKYANNSMTVDGYALPETPYEIYQKGLNHEEALLNGFNKREGFGFAFFTKVNKKNIAALLKPSMKDNTSAFLEKFGTNNNKQLKELYNDVFSVVCFTYPHDDWTKTVVAQGRPVYEYYFSRENGEIGTNHSGELIYAYRNVPRTKNYTARDYELEEIMSSYWLNFVKYGNPNGKDTKGNDLPEWKTSAESNGLLMEFGDTCGMVEDPFGYIYEYLVE</sequence>
<keyword evidence="4" id="KW-1185">Reference proteome</keyword>
<evidence type="ECO:0000259" key="2">
    <source>
        <dbReference type="Pfam" id="PF00135"/>
    </source>
</evidence>
<dbReference type="PROSITE" id="PS51257">
    <property type="entry name" value="PROKAR_LIPOPROTEIN"/>
    <property type="match status" value="1"/>
</dbReference>
<keyword evidence="1" id="KW-0732">Signal</keyword>
<dbReference type="SUPFAM" id="SSF53474">
    <property type="entry name" value="alpha/beta-Hydrolases"/>
    <property type="match status" value="1"/>
</dbReference>
<organism evidence="3 4">
    <name type="scientific">Treponema bryantii</name>
    <dbReference type="NCBI Taxonomy" id="163"/>
    <lineage>
        <taxon>Bacteria</taxon>
        <taxon>Pseudomonadati</taxon>
        <taxon>Spirochaetota</taxon>
        <taxon>Spirochaetia</taxon>
        <taxon>Spirochaetales</taxon>
        <taxon>Treponemataceae</taxon>
        <taxon>Treponema</taxon>
    </lineage>
</organism>
<evidence type="ECO:0000256" key="1">
    <source>
        <dbReference type="SAM" id="SignalP"/>
    </source>
</evidence>
<dbReference type="RefSeq" id="WP_074930695.1">
    <property type="nucleotide sequence ID" value="NZ_FORI01000002.1"/>
</dbReference>
<dbReference type="InterPro" id="IPR050309">
    <property type="entry name" value="Type-B_Carboxylest/Lipase"/>
</dbReference>
<dbReference type="Gene3D" id="3.40.50.1820">
    <property type="entry name" value="alpha/beta hydrolase"/>
    <property type="match status" value="1"/>
</dbReference>
<dbReference type="InterPro" id="IPR029058">
    <property type="entry name" value="AB_hydrolase_fold"/>
</dbReference>
<feature type="signal peptide" evidence="1">
    <location>
        <begin position="1"/>
        <end position="26"/>
    </location>
</feature>
<dbReference type="OrthoDB" id="9775851at2"/>
<proteinExistence type="predicted"/>
<dbReference type="Proteomes" id="UP000182737">
    <property type="component" value="Unassembled WGS sequence"/>
</dbReference>
<evidence type="ECO:0000313" key="3">
    <source>
        <dbReference type="EMBL" id="SFI54845.1"/>
    </source>
</evidence>
<dbReference type="AlphaFoldDB" id="A0A1I3J4K1"/>
<dbReference type="PROSITE" id="PS00941">
    <property type="entry name" value="CARBOXYLESTERASE_B_2"/>
    <property type="match status" value="1"/>
</dbReference>
<name>A0A1I3J4K1_9SPIR</name>
<gene>
    <name evidence="3" type="ORF">SAMN04487775_102315</name>
</gene>